<keyword evidence="2" id="KW-1185">Reference proteome</keyword>
<proteinExistence type="predicted"/>
<evidence type="ECO:0000313" key="1">
    <source>
        <dbReference type="EMBL" id="RCJ41896.1"/>
    </source>
</evidence>
<gene>
    <name evidence="1" type="ORF">A6770_35940</name>
</gene>
<accession>A0A367RZ63</accession>
<reference evidence="1" key="1">
    <citation type="submission" date="2016-04" db="EMBL/GenBank/DDBJ databases">
        <authorList>
            <person name="Tabuchi Yagui T.R."/>
        </authorList>
    </citation>
    <scope>NUCLEOTIDE SEQUENCE [LARGE SCALE GENOMIC DNA]</scope>
    <source>
        <strain evidence="1">NIES-26</strain>
    </source>
</reference>
<organism evidence="1 2">
    <name type="scientific">Nostoc minutum NIES-26</name>
    <dbReference type="NCBI Taxonomy" id="1844469"/>
    <lineage>
        <taxon>Bacteria</taxon>
        <taxon>Bacillati</taxon>
        <taxon>Cyanobacteriota</taxon>
        <taxon>Cyanophyceae</taxon>
        <taxon>Nostocales</taxon>
        <taxon>Nostocaceae</taxon>
        <taxon>Nostoc</taxon>
    </lineage>
</organism>
<evidence type="ECO:0000313" key="2">
    <source>
        <dbReference type="Proteomes" id="UP000252107"/>
    </source>
</evidence>
<sequence length="100" mass="11581">MPFDDDGWYPQLRLHYYLTVGRQFLVNRDSKRVKAQAEAGENAIWKPDFNKGQMLSSVLLLEKLNLLQLLTSGEQLRGSDERMQEFKASRYSIGSRSKIT</sequence>
<dbReference type="AlphaFoldDB" id="A0A367RZ63"/>
<dbReference type="EMBL" id="LXQD01000020">
    <property type="protein sequence ID" value="RCJ41896.1"/>
    <property type="molecule type" value="Genomic_DNA"/>
</dbReference>
<dbReference type="Proteomes" id="UP000252107">
    <property type="component" value="Unassembled WGS sequence"/>
</dbReference>
<comment type="caution">
    <text evidence="1">The sequence shown here is derived from an EMBL/GenBank/DDBJ whole genome shotgun (WGS) entry which is preliminary data.</text>
</comment>
<name>A0A367RZ63_9NOSO</name>
<protein>
    <submittedName>
        <fullName evidence="1">Uncharacterized protein</fullName>
    </submittedName>
</protein>